<feature type="domain" description="AMP-binding enzyme C-terminal" evidence="3">
    <location>
        <begin position="83"/>
        <end position="134"/>
    </location>
</feature>
<comment type="similarity">
    <text evidence="1">Belongs to the ATP-dependent AMP-binding enzyme family.</text>
</comment>
<evidence type="ECO:0000256" key="2">
    <source>
        <dbReference type="ARBA" id="ARBA00022598"/>
    </source>
</evidence>
<sequence>LEDYDNGNDTFMELTPIFHNAEVDGLAETSGISLADPRGTKNTKTAEPVESIKNGELCFRGEQVLHGYLDNEEATRNAVSPSELEEVLGKHPQIMDTAVMGIPDDRTGELPRAYVVRKDPDVTAEKINNYLQDKV</sequence>
<protein>
    <recommendedName>
        <fullName evidence="3">AMP-binding enzyme C-terminal domain-containing protein</fullName>
    </recommendedName>
</protein>
<dbReference type="PANTHER" id="PTHR24096:SF149">
    <property type="entry name" value="AMP-BINDING DOMAIN-CONTAINING PROTEIN-RELATED"/>
    <property type="match status" value="1"/>
</dbReference>
<evidence type="ECO:0000313" key="5">
    <source>
        <dbReference type="Proteomes" id="UP000708208"/>
    </source>
</evidence>
<keyword evidence="5" id="KW-1185">Reference proteome</keyword>
<evidence type="ECO:0000259" key="3">
    <source>
        <dbReference type="Pfam" id="PF13193"/>
    </source>
</evidence>
<dbReference type="InterPro" id="IPR025110">
    <property type="entry name" value="AMP-bd_C"/>
</dbReference>
<name>A0A8J2PF54_9HEXA</name>
<dbReference type="Proteomes" id="UP000708208">
    <property type="component" value="Unassembled WGS sequence"/>
</dbReference>
<evidence type="ECO:0000313" key="4">
    <source>
        <dbReference type="EMBL" id="CAG7734777.1"/>
    </source>
</evidence>
<keyword evidence="2" id="KW-0436">Ligase</keyword>
<comment type="caution">
    <text evidence="4">The sequence shown here is derived from an EMBL/GenBank/DDBJ whole genome shotgun (WGS) entry which is preliminary data.</text>
</comment>
<dbReference type="OrthoDB" id="10253869at2759"/>
<dbReference type="EMBL" id="CAJVCH010276282">
    <property type="protein sequence ID" value="CAG7734777.1"/>
    <property type="molecule type" value="Genomic_DNA"/>
</dbReference>
<proteinExistence type="inferred from homology"/>
<dbReference type="AlphaFoldDB" id="A0A8J2PF54"/>
<dbReference type="Pfam" id="PF13193">
    <property type="entry name" value="AMP-binding_C"/>
    <property type="match status" value="1"/>
</dbReference>
<feature type="non-terminal residue" evidence="4">
    <location>
        <position position="1"/>
    </location>
</feature>
<accession>A0A8J2PF54</accession>
<dbReference type="PANTHER" id="PTHR24096">
    <property type="entry name" value="LONG-CHAIN-FATTY-ACID--COA LIGASE"/>
    <property type="match status" value="1"/>
</dbReference>
<reference evidence="4" key="1">
    <citation type="submission" date="2021-06" db="EMBL/GenBank/DDBJ databases">
        <authorList>
            <person name="Hodson N. C."/>
            <person name="Mongue J. A."/>
            <person name="Jaron S. K."/>
        </authorList>
    </citation>
    <scope>NUCLEOTIDE SEQUENCE</scope>
</reference>
<evidence type="ECO:0000256" key="1">
    <source>
        <dbReference type="ARBA" id="ARBA00006432"/>
    </source>
</evidence>
<dbReference type="GO" id="GO:0016405">
    <property type="term" value="F:CoA-ligase activity"/>
    <property type="evidence" value="ECO:0007669"/>
    <property type="project" value="TreeGrafter"/>
</dbReference>
<organism evidence="4 5">
    <name type="scientific">Allacma fusca</name>
    <dbReference type="NCBI Taxonomy" id="39272"/>
    <lineage>
        <taxon>Eukaryota</taxon>
        <taxon>Metazoa</taxon>
        <taxon>Ecdysozoa</taxon>
        <taxon>Arthropoda</taxon>
        <taxon>Hexapoda</taxon>
        <taxon>Collembola</taxon>
        <taxon>Symphypleona</taxon>
        <taxon>Sminthuridae</taxon>
        <taxon>Allacma</taxon>
    </lineage>
</organism>
<gene>
    <name evidence="4" type="ORF">AFUS01_LOCUS23147</name>
</gene>